<dbReference type="Pfam" id="PF00089">
    <property type="entry name" value="Trypsin"/>
    <property type="match status" value="1"/>
</dbReference>
<dbReference type="RefSeq" id="XP_053542074.1">
    <property type="nucleotide sequence ID" value="XM_053686099.1"/>
</dbReference>
<keyword evidence="12 13" id="KW-0378">Hydrolase</keyword>
<keyword evidence="4" id="KW-0721">Serine protease homolog</keyword>
<dbReference type="Gene3D" id="2.40.10.10">
    <property type="entry name" value="Trypsin-like serine proteases"/>
    <property type="match status" value="1"/>
</dbReference>
<name>A0A2D0SHE2_ICTPU</name>
<evidence type="ECO:0000313" key="11">
    <source>
        <dbReference type="Proteomes" id="UP000221080"/>
    </source>
</evidence>
<evidence type="ECO:0000256" key="7">
    <source>
        <dbReference type="ARBA" id="ARBA00040309"/>
    </source>
</evidence>
<keyword evidence="11" id="KW-1185">Reference proteome</keyword>
<accession>A0A2D0SHE2</accession>
<evidence type="ECO:0000256" key="1">
    <source>
        <dbReference type="ARBA" id="ARBA00004613"/>
    </source>
</evidence>
<dbReference type="GO" id="GO:0004252">
    <property type="term" value="F:serine-type endopeptidase activity"/>
    <property type="evidence" value="ECO:0007669"/>
    <property type="project" value="InterPro"/>
</dbReference>
<dbReference type="SUPFAM" id="SSF50494">
    <property type="entry name" value="Trypsin-like serine proteases"/>
    <property type="match status" value="1"/>
</dbReference>
<dbReference type="InterPro" id="IPR043504">
    <property type="entry name" value="Peptidase_S1_PA_chymotrypsin"/>
</dbReference>
<sequence length="398" mass="45428">MFHLSLYLLLTITPLVPFSFAVNKDLHSWSGNNVPLLVDRNTVQLPSPTFSDGESGELDAVCGIECQRNLPEPGTTELERLLAYETFYENGTRTLTEVELQDVRNTSSSSLAVLSRRKREVYGTDGRFVMADKRFVTNFPFSASVKLSMGCSGILVSPKHVLTAAHCVHDGRGYRRRLKRLRVGAMKLRRNTGRRRRNKMEGESKRKQKKRKGKKRKNRSKQKSFENSKQEFPRLRWTRVKQTYVPRGWISDVGKEVTLDYDYALLELKRSLLMKHMDLGVVPHVTRIHFSGFDDDHAGKMVYRFCSVMQESGDLMYQHCDAQRGSNGAGVYVRLRKTPTKAEGKWRRKVIGVFSGHRSVKEGNGTQVDYNIAVRITPAKLAQICLWIHGKAKQCTSN</sequence>
<dbReference type="Proteomes" id="UP000221080">
    <property type="component" value="Chromosome 15"/>
</dbReference>
<keyword evidence="3" id="KW-0964">Secreted</keyword>
<protein>
    <recommendedName>
        <fullName evidence="7">Inactive serine protease 35</fullName>
    </recommendedName>
</protein>
<dbReference type="GeneID" id="108275719"/>
<evidence type="ECO:0000256" key="2">
    <source>
        <dbReference type="ARBA" id="ARBA00007664"/>
    </source>
</evidence>
<feature type="domain" description="Peptidase S1" evidence="10">
    <location>
        <begin position="136"/>
        <end position="200"/>
    </location>
</feature>
<evidence type="ECO:0000256" key="3">
    <source>
        <dbReference type="ARBA" id="ARBA00022525"/>
    </source>
</evidence>
<feature type="compositionally biased region" description="Basic residues" evidence="8">
    <location>
        <begin position="206"/>
        <end position="222"/>
    </location>
</feature>
<dbReference type="GO" id="GO:0006508">
    <property type="term" value="P:proteolysis"/>
    <property type="evidence" value="ECO:0007669"/>
    <property type="project" value="UniProtKB-KW"/>
</dbReference>
<comment type="similarity">
    <text evidence="2">Belongs to the peptidase S1 family.</text>
</comment>
<evidence type="ECO:0000256" key="6">
    <source>
        <dbReference type="ARBA" id="ARBA00023180"/>
    </source>
</evidence>
<reference evidence="11" key="1">
    <citation type="journal article" date="2016" name="Nat. Commun.">
        <title>The channel catfish genome sequence provides insights into the evolution of scale formation in teleosts.</title>
        <authorList>
            <person name="Liu Z."/>
            <person name="Liu S."/>
            <person name="Yao J."/>
            <person name="Bao L."/>
            <person name="Zhang J."/>
            <person name="Li Y."/>
            <person name="Jiang C."/>
            <person name="Sun L."/>
            <person name="Wang R."/>
            <person name="Zhang Y."/>
            <person name="Zhou T."/>
            <person name="Zeng Q."/>
            <person name="Fu Q."/>
            <person name="Gao S."/>
            <person name="Li N."/>
            <person name="Koren S."/>
            <person name="Jiang Y."/>
            <person name="Zimin A."/>
            <person name="Xu P."/>
            <person name="Phillippy A.M."/>
            <person name="Geng X."/>
            <person name="Song L."/>
            <person name="Sun F."/>
            <person name="Li C."/>
            <person name="Wang X."/>
            <person name="Chen A."/>
            <person name="Jin Y."/>
            <person name="Yuan Z."/>
            <person name="Yang Y."/>
            <person name="Tan S."/>
            <person name="Peatman E."/>
            <person name="Lu J."/>
            <person name="Qin Z."/>
            <person name="Dunham R."/>
            <person name="Li Z."/>
            <person name="Sonstegard T."/>
            <person name="Feng J."/>
            <person name="Danzmann R.G."/>
            <person name="Schroeder S."/>
            <person name="Scheffler B."/>
            <person name="Duke M.V."/>
            <person name="Ballard L."/>
            <person name="Kucuktas H."/>
            <person name="Kaltenboeck L."/>
            <person name="Liu H."/>
            <person name="Armbruster J."/>
            <person name="Xie Y."/>
            <person name="Kirby M.L."/>
            <person name="Tian Y."/>
            <person name="Flanagan M.E."/>
            <person name="Mu W."/>
            <person name="Waldbieser G.C."/>
        </authorList>
    </citation>
    <scope>NUCLEOTIDE SEQUENCE [LARGE SCALE GENOMIC DNA]</scope>
    <source>
        <strain evidence="11">SDA103</strain>
    </source>
</reference>
<dbReference type="InterPro" id="IPR050966">
    <property type="entry name" value="Glutamyl_endopeptidase"/>
</dbReference>
<feature type="compositionally biased region" description="Basic residues" evidence="8">
    <location>
        <begin position="187"/>
        <end position="198"/>
    </location>
</feature>
<evidence type="ECO:0000256" key="9">
    <source>
        <dbReference type="SAM" id="SignalP"/>
    </source>
</evidence>
<dbReference type="InterPro" id="IPR001254">
    <property type="entry name" value="Trypsin_dom"/>
</dbReference>
<dbReference type="RefSeq" id="XP_017342127.1">
    <property type="nucleotide sequence ID" value="XM_017486638.3"/>
</dbReference>
<comment type="subcellular location">
    <subcellularLocation>
        <location evidence="1">Secreted</location>
    </subcellularLocation>
</comment>
<evidence type="ECO:0000256" key="8">
    <source>
        <dbReference type="SAM" id="MobiDB-lite"/>
    </source>
</evidence>
<feature type="signal peptide" evidence="9">
    <location>
        <begin position="1"/>
        <end position="21"/>
    </location>
</feature>
<dbReference type="AlphaFoldDB" id="A0A2D0SHE2"/>
<evidence type="ECO:0000256" key="4">
    <source>
        <dbReference type="ARBA" id="ARBA00022542"/>
    </source>
</evidence>
<proteinExistence type="inferred from homology"/>
<feature type="region of interest" description="Disordered" evidence="8">
    <location>
        <begin position="187"/>
        <end position="230"/>
    </location>
</feature>
<dbReference type="PANTHER" id="PTHR15462:SF17">
    <property type="entry name" value="INACTIVE SERINE PROTEASE 35"/>
    <property type="match status" value="1"/>
</dbReference>
<keyword evidence="6" id="KW-0325">Glycoprotein</keyword>
<keyword evidence="5 9" id="KW-0732">Signal</keyword>
<evidence type="ECO:0000313" key="12">
    <source>
        <dbReference type="RefSeq" id="XP_017342127.1"/>
    </source>
</evidence>
<dbReference type="GO" id="GO:0005576">
    <property type="term" value="C:extracellular region"/>
    <property type="evidence" value="ECO:0007669"/>
    <property type="project" value="UniProtKB-SubCell"/>
</dbReference>
<keyword evidence="12 13" id="KW-0645">Protease</keyword>
<evidence type="ECO:0000313" key="13">
    <source>
        <dbReference type="RefSeq" id="XP_053542074.1"/>
    </source>
</evidence>
<gene>
    <name evidence="12 13" type="primary">LOC108275719</name>
</gene>
<dbReference type="PROSITE" id="PS00134">
    <property type="entry name" value="TRYPSIN_HIS"/>
    <property type="match status" value="1"/>
</dbReference>
<evidence type="ECO:0000256" key="5">
    <source>
        <dbReference type="ARBA" id="ARBA00022729"/>
    </source>
</evidence>
<dbReference type="InterPro" id="IPR018114">
    <property type="entry name" value="TRYPSIN_HIS"/>
</dbReference>
<dbReference type="KEGG" id="ipu:108275719"/>
<dbReference type="InterPro" id="IPR009003">
    <property type="entry name" value="Peptidase_S1_PA"/>
</dbReference>
<reference evidence="12 13" key="2">
    <citation type="submission" date="2025-04" db="UniProtKB">
        <authorList>
            <consortium name="RefSeq"/>
        </authorList>
    </citation>
    <scope>IDENTIFICATION</scope>
    <source>
        <tissue evidence="12 13">Blood</tissue>
    </source>
</reference>
<evidence type="ECO:0000259" key="10">
    <source>
        <dbReference type="Pfam" id="PF00089"/>
    </source>
</evidence>
<organism evidence="11 12">
    <name type="scientific">Ictalurus punctatus</name>
    <name type="common">Channel catfish</name>
    <name type="synonym">Silurus punctatus</name>
    <dbReference type="NCBI Taxonomy" id="7998"/>
    <lineage>
        <taxon>Eukaryota</taxon>
        <taxon>Metazoa</taxon>
        <taxon>Chordata</taxon>
        <taxon>Craniata</taxon>
        <taxon>Vertebrata</taxon>
        <taxon>Euteleostomi</taxon>
        <taxon>Actinopterygii</taxon>
        <taxon>Neopterygii</taxon>
        <taxon>Teleostei</taxon>
        <taxon>Ostariophysi</taxon>
        <taxon>Siluriformes</taxon>
        <taxon>Ictaluridae</taxon>
        <taxon>Ictalurus</taxon>
    </lineage>
</organism>
<feature type="chain" id="PRO_5044573433" description="Inactive serine protease 35" evidence="9">
    <location>
        <begin position="22"/>
        <end position="398"/>
    </location>
</feature>
<dbReference type="PANTHER" id="PTHR15462">
    <property type="entry name" value="SERINE PROTEASE"/>
    <property type="match status" value="1"/>
</dbReference>
<dbReference type="OrthoDB" id="10037376at2759"/>
<dbReference type="OMA" id="VMCGIEC"/>